<dbReference type="Proteomes" id="UP000199513">
    <property type="component" value="Unassembled WGS sequence"/>
</dbReference>
<sequence length="92" mass="9912">MKIKSFLVVICLVLIANFSFAGTNVENSKIDLLAKSNKTAETPKAEKSKPKRCFNVTLSCGVVVTVCDPTLQPGEIAGLIMALERLNCRGRG</sequence>
<dbReference type="AlphaFoldDB" id="A0A1I2CKW4"/>
<dbReference type="RefSeq" id="WP_091540451.1">
    <property type="nucleotide sequence ID" value="NZ_FONY01000005.1"/>
</dbReference>
<feature type="chain" id="PRO_5011618089" evidence="1">
    <location>
        <begin position="22"/>
        <end position="92"/>
    </location>
</feature>
<proteinExistence type="predicted"/>
<evidence type="ECO:0000313" key="2">
    <source>
        <dbReference type="EMBL" id="SFE68941.1"/>
    </source>
</evidence>
<accession>A0A1I2CKW4</accession>
<organism evidence="2 3">
    <name type="scientific">Thermoflexibacter ruber</name>
    <dbReference type="NCBI Taxonomy" id="1003"/>
    <lineage>
        <taxon>Bacteria</taxon>
        <taxon>Pseudomonadati</taxon>
        <taxon>Bacteroidota</taxon>
        <taxon>Cytophagia</taxon>
        <taxon>Cytophagales</taxon>
        <taxon>Thermoflexibacteraceae</taxon>
        <taxon>Thermoflexibacter</taxon>
    </lineage>
</organism>
<name>A0A1I2CKW4_9BACT</name>
<gene>
    <name evidence="2" type="ORF">SAMN04488541_100557</name>
</gene>
<feature type="signal peptide" evidence="1">
    <location>
        <begin position="1"/>
        <end position="21"/>
    </location>
</feature>
<evidence type="ECO:0000313" key="3">
    <source>
        <dbReference type="Proteomes" id="UP000199513"/>
    </source>
</evidence>
<keyword evidence="3" id="KW-1185">Reference proteome</keyword>
<dbReference type="EMBL" id="FONY01000005">
    <property type="protein sequence ID" value="SFE68941.1"/>
    <property type="molecule type" value="Genomic_DNA"/>
</dbReference>
<protein>
    <submittedName>
        <fullName evidence="2">Uncharacterized protein</fullName>
    </submittedName>
</protein>
<evidence type="ECO:0000256" key="1">
    <source>
        <dbReference type="SAM" id="SignalP"/>
    </source>
</evidence>
<keyword evidence="1" id="KW-0732">Signal</keyword>
<reference evidence="3" key="1">
    <citation type="submission" date="2016-10" db="EMBL/GenBank/DDBJ databases">
        <authorList>
            <person name="Varghese N."/>
            <person name="Submissions S."/>
        </authorList>
    </citation>
    <scope>NUCLEOTIDE SEQUENCE [LARGE SCALE GENOMIC DNA]</scope>
    <source>
        <strain>GEY</strain>
        <strain evidence="3">DSM 9560</strain>
    </source>
</reference>
<dbReference type="STRING" id="1003.SAMN04488541_100557"/>